<reference evidence="3" key="1">
    <citation type="submission" date="2016-06" db="UniProtKB">
        <authorList>
            <consortium name="WormBaseParasite"/>
        </authorList>
    </citation>
    <scope>IDENTIFICATION</scope>
</reference>
<proteinExistence type="predicted"/>
<keyword evidence="2" id="KW-1185">Reference proteome</keyword>
<reference evidence="1 2" key="2">
    <citation type="submission" date="2018-11" db="EMBL/GenBank/DDBJ databases">
        <authorList>
            <consortium name="Pathogen Informatics"/>
        </authorList>
    </citation>
    <scope>NUCLEOTIDE SEQUENCE [LARGE SCALE GENOMIC DNA]</scope>
    <source>
        <strain evidence="1 2">Egypt</strain>
    </source>
</reference>
<evidence type="ECO:0000313" key="3">
    <source>
        <dbReference type="WBParaSite" id="ECPE_0001538501-mRNA-1"/>
    </source>
</evidence>
<dbReference type="EMBL" id="UZAN01060270">
    <property type="protein sequence ID" value="VDP92616.1"/>
    <property type="molecule type" value="Genomic_DNA"/>
</dbReference>
<evidence type="ECO:0000313" key="2">
    <source>
        <dbReference type="Proteomes" id="UP000272942"/>
    </source>
</evidence>
<dbReference type="AlphaFoldDB" id="A0A183B810"/>
<name>A0A183B810_9TREM</name>
<sequence>MDDQGKAGALAGYFGGVHRTDDSIPRTLELGTSPPDIGELHLSDEIVRQHLEDLEVHKAAGSEEIHPAIPKPIADILAGPVYKIFMLH</sequence>
<evidence type="ECO:0000313" key="1">
    <source>
        <dbReference type="EMBL" id="VDP92616.1"/>
    </source>
</evidence>
<gene>
    <name evidence="1" type="ORF">ECPE_LOCUS15344</name>
</gene>
<organism evidence="3">
    <name type="scientific">Echinostoma caproni</name>
    <dbReference type="NCBI Taxonomy" id="27848"/>
    <lineage>
        <taxon>Eukaryota</taxon>
        <taxon>Metazoa</taxon>
        <taxon>Spiralia</taxon>
        <taxon>Lophotrochozoa</taxon>
        <taxon>Platyhelminthes</taxon>
        <taxon>Trematoda</taxon>
        <taxon>Digenea</taxon>
        <taxon>Plagiorchiida</taxon>
        <taxon>Echinostomata</taxon>
        <taxon>Echinostomatoidea</taxon>
        <taxon>Echinostomatidae</taxon>
        <taxon>Echinostoma</taxon>
    </lineage>
</organism>
<protein>
    <submittedName>
        <fullName evidence="1 3">Uncharacterized protein</fullName>
    </submittedName>
</protein>
<dbReference type="Proteomes" id="UP000272942">
    <property type="component" value="Unassembled WGS sequence"/>
</dbReference>
<dbReference type="WBParaSite" id="ECPE_0001538501-mRNA-1">
    <property type="protein sequence ID" value="ECPE_0001538501-mRNA-1"/>
    <property type="gene ID" value="ECPE_0001538501"/>
</dbReference>
<accession>A0A183B810</accession>
<dbReference type="OrthoDB" id="10056483at2759"/>